<name>A0A918WQ55_9RHOB</name>
<feature type="transmembrane region" description="Helical" evidence="1">
    <location>
        <begin position="119"/>
        <end position="138"/>
    </location>
</feature>
<feature type="transmembrane region" description="Helical" evidence="1">
    <location>
        <begin position="84"/>
        <end position="107"/>
    </location>
</feature>
<gene>
    <name evidence="2" type="ORF">GCM10007315_32740</name>
</gene>
<reference evidence="2" key="1">
    <citation type="journal article" date="2014" name="Int. J. Syst. Evol. Microbiol.">
        <title>Complete genome sequence of Corynebacterium casei LMG S-19264T (=DSM 44701T), isolated from a smear-ripened cheese.</title>
        <authorList>
            <consortium name="US DOE Joint Genome Institute (JGI-PGF)"/>
            <person name="Walter F."/>
            <person name="Albersmeier A."/>
            <person name="Kalinowski J."/>
            <person name="Ruckert C."/>
        </authorList>
    </citation>
    <scope>NUCLEOTIDE SEQUENCE</scope>
    <source>
        <strain evidence="2">KCTC 23310</strain>
    </source>
</reference>
<evidence type="ECO:0008006" key="4">
    <source>
        <dbReference type="Google" id="ProtNLM"/>
    </source>
</evidence>
<keyword evidence="1" id="KW-0812">Transmembrane</keyword>
<evidence type="ECO:0000256" key="1">
    <source>
        <dbReference type="SAM" id="Phobius"/>
    </source>
</evidence>
<keyword evidence="1" id="KW-0472">Membrane</keyword>
<comment type="caution">
    <text evidence="2">The sequence shown here is derived from an EMBL/GenBank/DDBJ whole genome shotgun (WGS) entry which is preliminary data.</text>
</comment>
<keyword evidence="3" id="KW-1185">Reference proteome</keyword>
<dbReference type="Proteomes" id="UP000638981">
    <property type="component" value="Unassembled WGS sequence"/>
</dbReference>
<reference evidence="2" key="2">
    <citation type="submission" date="2020-09" db="EMBL/GenBank/DDBJ databases">
        <authorList>
            <person name="Sun Q."/>
            <person name="Kim S."/>
        </authorList>
    </citation>
    <scope>NUCLEOTIDE SEQUENCE</scope>
    <source>
        <strain evidence="2">KCTC 23310</strain>
    </source>
</reference>
<proteinExistence type="predicted"/>
<feature type="transmembrane region" description="Helical" evidence="1">
    <location>
        <begin position="7"/>
        <end position="27"/>
    </location>
</feature>
<evidence type="ECO:0000313" key="2">
    <source>
        <dbReference type="EMBL" id="GHC65667.1"/>
    </source>
</evidence>
<protein>
    <recommendedName>
        <fullName evidence="4">DUF2178 domain-containing protein</fullName>
    </recommendedName>
</protein>
<keyword evidence="1" id="KW-1133">Transmembrane helix</keyword>
<dbReference type="RefSeq" id="WP_189413102.1">
    <property type="nucleotide sequence ID" value="NZ_BMYJ01000013.1"/>
</dbReference>
<accession>A0A918WQ55</accession>
<dbReference type="AlphaFoldDB" id="A0A918WQ55"/>
<dbReference type="EMBL" id="BMYJ01000013">
    <property type="protein sequence ID" value="GHC65667.1"/>
    <property type="molecule type" value="Genomic_DNA"/>
</dbReference>
<evidence type="ECO:0000313" key="3">
    <source>
        <dbReference type="Proteomes" id="UP000638981"/>
    </source>
</evidence>
<feature type="transmembrane region" description="Helical" evidence="1">
    <location>
        <begin position="39"/>
        <end position="63"/>
    </location>
</feature>
<sequence length="146" mass="15538">MSGFEKLHLWGLGLLVLAYGVFVLVMTDGGQLASQTPGRILTILLVYLVVVGLALGTLFVRGLEGRTQPDERESAIDGRGERAGYYGVETGLAVLMLLVLADAWGSGILGSFRLDRPEAVVFALVTVSTIGGICRFLAGWRAARVS</sequence>
<organism evidence="2 3">
    <name type="scientific">Neogemmobacter tilapiae</name>
    <dbReference type="NCBI Taxonomy" id="875041"/>
    <lineage>
        <taxon>Bacteria</taxon>
        <taxon>Pseudomonadati</taxon>
        <taxon>Pseudomonadota</taxon>
        <taxon>Alphaproteobacteria</taxon>
        <taxon>Rhodobacterales</taxon>
        <taxon>Paracoccaceae</taxon>
        <taxon>Neogemmobacter</taxon>
    </lineage>
</organism>